<dbReference type="RefSeq" id="WP_151156817.1">
    <property type="nucleotide sequence ID" value="NZ_VZRA01000002.1"/>
</dbReference>
<dbReference type="NCBIfam" id="TIGR00730">
    <property type="entry name" value="Rossman fold protein, TIGR00730 family"/>
    <property type="match status" value="1"/>
</dbReference>
<gene>
    <name evidence="4" type="ORF">F6V30_09935</name>
</gene>
<evidence type="ECO:0000313" key="4">
    <source>
        <dbReference type="EMBL" id="KAB0670456.1"/>
    </source>
</evidence>
<dbReference type="InterPro" id="IPR005269">
    <property type="entry name" value="LOG"/>
</dbReference>
<protein>
    <recommendedName>
        <fullName evidence="3">Cytokinin riboside 5'-monophosphate phosphoribohydrolase</fullName>
        <ecNumber evidence="3">3.2.2.n1</ecNumber>
    </recommendedName>
</protein>
<evidence type="ECO:0000256" key="1">
    <source>
        <dbReference type="ARBA" id="ARBA00000274"/>
    </source>
</evidence>
<sequence length="193" mass="21102">MKSICVYCGSNPGRQEDYAGAARDLAKSLVDRNLRLVYGGASVGIMGMVADTVLELGGKAVGVIPDALMRKEIAHPNLTELHVTRSMHERKTMMAELSDGFIALPGGIGTLEEIFEIWTWAQLGFHSKPCGLLNIAGYYDALIAFLDHTVAEQFVRAPHRSMLLVEQSPNALLDRFAGYAPPTVQKWVEKADT</sequence>
<comment type="caution">
    <text evidence="4">The sequence shown here is derived from an EMBL/GenBank/DDBJ whole genome shotgun (WGS) entry which is preliminary data.</text>
</comment>
<dbReference type="SUPFAM" id="SSF102405">
    <property type="entry name" value="MCP/YpsA-like"/>
    <property type="match status" value="1"/>
</dbReference>
<keyword evidence="3" id="KW-0378">Hydrolase</keyword>
<keyword evidence="3" id="KW-0203">Cytokinin biosynthesis</keyword>
<dbReference type="EMBL" id="VZRA01000002">
    <property type="protein sequence ID" value="KAB0670456.1"/>
    <property type="molecule type" value="Genomic_DNA"/>
</dbReference>
<dbReference type="Proteomes" id="UP000798046">
    <property type="component" value="Unassembled WGS sequence"/>
</dbReference>
<keyword evidence="5" id="KW-1185">Reference proteome</keyword>
<dbReference type="PANTHER" id="PTHR31223:SF70">
    <property type="entry name" value="LOG FAMILY PROTEIN YJL055W"/>
    <property type="match status" value="1"/>
</dbReference>
<dbReference type="Pfam" id="PF03641">
    <property type="entry name" value="Lysine_decarbox"/>
    <property type="match status" value="1"/>
</dbReference>
<proteinExistence type="inferred from homology"/>
<accession>A0ABQ6TP84</accession>
<dbReference type="InterPro" id="IPR031100">
    <property type="entry name" value="LOG_fam"/>
</dbReference>
<comment type="similarity">
    <text evidence="2 3">Belongs to the LOG family.</text>
</comment>
<evidence type="ECO:0000256" key="3">
    <source>
        <dbReference type="RuleBase" id="RU363015"/>
    </source>
</evidence>
<evidence type="ECO:0000256" key="2">
    <source>
        <dbReference type="ARBA" id="ARBA00006763"/>
    </source>
</evidence>
<evidence type="ECO:0000313" key="5">
    <source>
        <dbReference type="Proteomes" id="UP000798046"/>
    </source>
</evidence>
<name>A0ABQ6TP84_9BACT</name>
<dbReference type="EC" id="3.2.2.n1" evidence="3"/>
<dbReference type="Gene3D" id="3.40.50.450">
    <property type="match status" value="1"/>
</dbReference>
<dbReference type="PANTHER" id="PTHR31223">
    <property type="entry name" value="LOG FAMILY PROTEIN YJL055W"/>
    <property type="match status" value="1"/>
</dbReference>
<comment type="catalytic activity">
    <reaction evidence="1">
        <text>AMP + H2O = D-ribose 5-phosphate + adenine</text>
        <dbReference type="Rhea" id="RHEA:20129"/>
        <dbReference type="ChEBI" id="CHEBI:15377"/>
        <dbReference type="ChEBI" id="CHEBI:16708"/>
        <dbReference type="ChEBI" id="CHEBI:78346"/>
        <dbReference type="ChEBI" id="CHEBI:456215"/>
        <dbReference type="EC" id="3.2.2.4"/>
    </reaction>
</comment>
<organism evidence="4 5">
    <name type="scientific">Oryzomonas sagensis</name>
    <dbReference type="NCBI Taxonomy" id="2603857"/>
    <lineage>
        <taxon>Bacteria</taxon>
        <taxon>Pseudomonadati</taxon>
        <taxon>Thermodesulfobacteriota</taxon>
        <taxon>Desulfuromonadia</taxon>
        <taxon>Geobacterales</taxon>
        <taxon>Geobacteraceae</taxon>
        <taxon>Oryzomonas</taxon>
    </lineage>
</organism>
<reference evidence="4 5" key="1">
    <citation type="journal article" date="2020" name="Microorganisms">
        <title>Description of Three Novel Members in the Family Geobacteraceae, Oryzomonas japonicum gen. nov., sp. nov., Oryzomonas sagensis sp. nov., and Oryzomonas ruber sp. nov.</title>
        <authorList>
            <person name="Xu Z."/>
            <person name="Masuda Y."/>
            <person name="Hayakawa C."/>
            <person name="Ushijima N."/>
            <person name="Kawano K."/>
            <person name="Shiratori Y."/>
            <person name="Senoo K."/>
            <person name="Itoh H."/>
        </authorList>
    </citation>
    <scope>NUCLEOTIDE SEQUENCE [LARGE SCALE GENOMIC DNA]</scope>
    <source>
        <strain evidence="4 5">Red100</strain>
    </source>
</reference>